<evidence type="ECO:0000313" key="2">
    <source>
        <dbReference type="Proteomes" id="UP001385809"/>
    </source>
</evidence>
<keyword evidence="2" id="KW-1185">Reference proteome</keyword>
<dbReference type="RefSeq" id="WP_337697701.1">
    <property type="nucleotide sequence ID" value="NZ_JBBEGN010000019.1"/>
</dbReference>
<evidence type="ECO:0000313" key="1">
    <source>
        <dbReference type="EMBL" id="MEJ2871131.1"/>
    </source>
</evidence>
<evidence type="ECO:0008006" key="3">
    <source>
        <dbReference type="Google" id="ProtNLM"/>
    </source>
</evidence>
<proteinExistence type="predicted"/>
<name>A0ABU8MW34_9PSEU</name>
<reference evidence="1 2" key="1">
    <citation type="submission" date="2024-03" db="EMBL/GenBank/DDBJ databases">
        <title>Actinomycetospora sp. OC33-EN08, a novel actinomycete isolated from wild orchid (Aerides multiflora).</title>
        <authorList>
            <person name="Suriyachadkun C."/>
        </authorList>
    </citation>
    <scope>NUCLEOTIDE SEQUENCE [LARGE SCALE GENOMIC DNA]</scope>
    <source>
        <strain evidence="1 2">OC33-EN08</strain>
    </source>
</reference>
<organism evidence="1 2">
    <name type="scientific">Actinomycetospora aurantiaca</name>
    <dbReference type="NCBI Taxonomy" id="3129233"/>
    <lineage>
        <taxon>Bacteria</taxon>
        <taxon>Bacillati</taxon>
        <taxon>Actinomycetota</taxon>
        <taxon>Actinomycetes</taxon>
        <taxon>Pseudonocardiales</taxon>
        <taxon>Pseudonocardiaceae</taxon>
        <taxon>Actinomycetospora</taxon>
    </lineage>
</organism>
<protein>
    <recommendedName>
        <fullName evidence="3">DUF465 domain-containing protein</fullName>
    </recommendedName>
</protein>
<dbReference type="Proteomes" id="UP001385809">
    <property type="component" value="Unassembled WGS sequence"/>
</dbReference>
<accession>A0ABU8MW34</accession>
<comment type="caution">
    <text evidence="1">The sequence shown here is derived from an EMBL/GenBank/DDBJ whole genome shotgun (WGS) entry which is preliminary data.</text>
</comment>
<gene>
    <name evidence="1" type="ORF">WCD74_25440</name>
</gene>
<sequence length="65" mass="7683">MLWWTHRRAARDLEARRTRIRARIECLELERCELLADDRIPARKRRLDAVTGARDDLLAELGALE</sequence>
<dbReference type="EMBL" id="JBBEGN010000019">
    <property type="protein sequence ID" value="MEJ2871131.1"/>
    <property type="molecule type" value="Genomic_DNA"/>
</dbReference>